<sequence>EIGRILGERLNMPVLVDNDVNAMTLAECRFGAAVGYQSVVCIALGTGVGGGLILDGKLWRGASHSAGELGHVTINAEGPPCRCGGRGCIETYCSSPAMIERATKKLAHGLTPIFKEILDGSMENLSIRKLFAAVRKGDPVAREVIDETAVYLGAGLAGIVNLLNPDIVVIGGGIADGGGGFIEAVSAEVRRRAFESATEHIRVARATLGNDAGFIGAGILGEVVR</sequence>
<evidence type="ECO:0000313" key="1">
    <source>
        <dbReference type="EMBL" id="GAI28652.1"/>
    </source>
</evidence>
<dbReference type="InterPro" id="IPR043129">
    <property type="entry name" value="ATPase_NBD"/>
</dbReference>
<reference evidence="1" key="1">
    <citation type="journal article" date="2014" name="Front. Microbiol.">
        <title>High frequency of phylogenetically diverse reductive dehalogenase-homologous genes in deep subseafloor sedimentary metagenomes.</title>
        <authorList>
            <person name="Kawai M."/>
            <person name="Futagami T."/>
            <person name="Toyoda A."/>
            <person name="Takaki Y."/>
            <person name="Nishi S."/>
            <person name="Hori S."/>
            <person name="Arai W."/>
            <person name="Tsubouchi T."/>
            <person name="Morono Y."/>
            <person name="Uchiyama I."/>
            <person name="Ito T."/>
            <person name="Fujiyama A."/>
            <person name="Inagaki F."/>
            <person name="Takami H."/>
        </authorList>
    </citation>
    <scope>NUCLEOTIDE SEQUENCE</scope>
    <source>
        <strain evidence="1">Expedition CK06-06</strain>
    </source>
</reference>
<gene>
    <name evidence="1" type="ORF">S06H3_34277</name>
</gene>
<protein>
    <recommendedName>
        <fullName evidence="2">ROK family protein</fullName>
    </recommendedName>
</protein>
<dbReference type="SUPFAM" id="SSF53067">
    <property type="entry name" value="Actin-like ATPase domain"/>
    <property type="match status" value="2"/>
</dbReference>
<organism evidence="1">
    <name type="scientific">marine sediment metagenome</name>
    <dbReference type="NCBI Taxonomy" id="412755"/>
    <lineage>
        <taxon>unclassified sequences</taxon>
        <taxon>metagenomes</taxon>
        <taxon>ecological metagenomes</taxon>
    </lineage>
</organism>
<dbReference type="InterPro" id="IPR000600">
    <property type="entry name" value="ROK"/>
</dbReference>
<accession>X1MAJ5</accession>
<proteinExistence type="predicted"/>
<dbReference type="InterPro" id="IPR049874">
    <property type="entry name" value="ROK_cs"/>
</dbReference>
<dbReference type="AlphaFoldDB" id="X1MAJ5"/>
<comment type="caution">
    <text evidence="1">The sequence shown here is derived from an EMBL/GenBank/DDBJ whole genome shotgun (WGS) entry which is preliminary data.</text>
</comment>
<dbReference type="PANTHER" id="PTHR18964">
    <property type="entry name" value="ROK (REPRESSOR, ORF, KINASE) FAMILY"/>
    <property type="match status" value="1"/>
</dbReference>
<dbReference type="PANTHER" id="PTHR18964:SF149">
    <property type="entry name" value="BIFUNCTIONAL UDP-N-ACETYLGLUCOSAMINE 2-EPIMERASE_N-ACETYLMANNOSAMINE KINASE"/>
    <property type="match status" value="1"/>
</dbReference>
<dbReference type="Pfam" id="PF00480">
    <property type="entry name" value="ROK"/>
    <property type="match status" value="1"/>
</dbReference>
<evidence type="ECO:0008006" key="2">
    <source>
        <dbReference type="Google" id="ProtNLM"/>
    </source>
</evidence>
<feature type="non-terminal residue" evidence="1">
    <location>
        <position position="1"/>
    </location>
</feature>
<dbReference type="PROSITE" id="PS01125">
    <property type="entry name" value="ROK"/>
    <property type="match status" value="1"/>
</dbReference>
<name>X1MAJ5_9ZZZZ</name>
<dbReference type="Gene3D" id="3.30.420.40">
    <property type="match status" value="2"/>
</dbReference>
<dbReference type="EMBL" id="BARV01020555">
    <property type="protein sequence ID" value="GAI28652.1"/>
    <property type="molecule type" value="Genomic_DNA"/>
</dbReference>